<gene>
    <name evidence="2" type="ORF">F3B85_04720</name>
</gene>
<feature type="compositionally biased region" description="Basic and acidic residues" evidence="1">
    <location>
        <begin position="240"/>
        <end position="251"/>
    </location>
</feature>
<organism evidence="2 3">
    <name type="scientific">Bacteroides ovatus</name>
    <dbReference type="NCBI Taxonomy" id="28116"/>
    <lineage>
        <taxon>Bacteria</taxon>
        <taxon>Pseudomonadati</taxon>
        <taxon>Bacteroidota</taxon>
        <taxon>Bacteroidia</taxon>
        <taxon>Bacteroidales</taxon>
        <taxon>Bacteroidaceae</taxon>
        <taxon>Bacteroides</taxon>
    </lineage>
</organism>
<evidence type="ECO:0000313" key="2">
    <source>
        <dbReference type="EMBL" id="KAA4540834.1"/>
    </source>
</evidence>
<comment type="caution">
    <text evidence="2">The sequence shown here is derived from an EMBL/GenBank/DDBJ whole genome shotgun (WGS) entry which is preliminary data.</text>
</comment>
<dbReference type="AlphaFoldDB" id="A0A1Y4PED5"/>
<sequence>MRNKHLLLVFVAMLGLAFVYPTSLSAQKDKKKKEKKELIWELPEPSGDPTIDGYLLSCDTLYHKISTYRDSLSHYKYQEASFSVGGKNYLFKCMIDSVNNQFLSYGMGRWQVAQGIMTGAEIILDATSLSLNTASAALALPNLKLKAIKYFKPVKDLGPHVIGMGLKEIPAIKKECQNTMRKYGNAKKAAILPENIDPAVREHLMAELGIDANTFEKWYYKYIFVNEDIQEAAEGTENQVVEKTEEEKDAGNKLTDYKNFGVADLPEGQAEPSAEEEMNLLS</sequence>
<dbReference type="RefSeq" id="WP_004305358.1">
    <property type="nucleotide sequence ID" value="NZ_CABKQC010000006.1"/>
</dbReference>
<accession>A0A1Y4PED5</accession>
<evidence type="ECO:0000313" key="3">
    <source>
        <dbReference type="Proteomes" id="UP000478493"/>
    </source>
</evidence>
<dbReference type="EMBL" id="VWGP01000003">
    <property type="protein sequence ID" value="KAA4540834.1"/>
    <property type="molecule type" value="Genomic_DNA"/>
</dbReference>
<name>A0A1Y4PED5_BACOV</name>
<feature type="region of interest" description="Disordered" evidence="1">
    <location>
        <begin position="236"/>
        <end position="282"/>
    </location>
</feature>
<feature type="compositionally biased region" description="Acidic residues" evidence="1">
    <location>
        <begin position="273"/>
        <end position="282"/>
    </location>
</feature>
<proteinExistence type="predicted"/>
<reference evidence="2 3" key="1">
    <citation type="journal article" date="2019" name="Nat. Med.">
        <title>A library of human gut bacterial isolates paired with longitudinal multiomics data enables mechanistic microbiome research.</title>
        <authorList>
            <person name="Poyet M."/>
            <person name="Groussin M."/>
            <person name="Gibbons S.M."/>
            <person name="Avila-Pacheco J."/>
            <person name="Jiang X."/>
            <person name="Kearney S.M."/>
            <person name="Perrotta A.R."/>
            <person name="Berdy B."/>
            <person name="Zhao S."/>
            <person name="Lieberman T.D."/>
            <person name="Swanson P.K."/>
            <person name="Smith M."/>
            <person name="Roesemann S."/>
            <person name="Alexander J.E."/>
            <person name="Rich S.A."/>
            <person name="Livny J."/>
            <person name="Vlamakis H."/>
            <person name="Clish C."/>
            <person name="Bullock K."/>
            <person name="Deik A."/>
            <person name="Scott J."/>
            <person name="Pierce K.A."/>
            <person name="Xavier R.J."/>
            <person name="Alm E.J."/>
        </authorList>
    </citation>
    <scope>NUCLEOTIDE SEQUENCE [LARGE SCALE GENOMIC DNA]</scope>
    <source>
        <strain evidence="2 3">BIOML-A41</strain>
    </source>
</reference>
<dbReference type="Proteomes" id="UP000478493">
    <property type="component" value="Unassembled WGS sequence"/>
</dbReference>
<evidence type="ECO:0000256" key="1">
    <source>
        <dbReference type="SAM" id="MobiDB-lite"/>
    </source>
</evidence>
<protein>
    <submittedName>
        <fullName evidence="2">Uncharacterized protein</fullName>
    </submittedName>
</protein>